<dbReference type="SUPFAM" id="SSF53756">
    <property type="entry name" value="UDP-Glycosyltransferase/glycogen phosphorylase"/>
    <property type="match status" value="1"/>
</dbReference>
<proteinExistence type="predicted"/>
<sequence>MSNPLVLASKELYLWLVHLVSKNTTKKNDKIVFLLSFPTTSQMALQLLYKTFPDKLVICYTKNSKDLATYYEQKGCSTYCMDGFSILLKHIVPVVTGSQIVFCDNYFAFLAGVRFSSHTKVVQLWHANGAIKSFGLAAEYTKKVSQKDRKRYREVYEKFTHYVVSSEKMSQTFAKNYQQTFQELPFGYLPTDLFFDQQWLSRAKKLFKDYFPTNKKVALYVPTYRENDSEVPLNFNNLKRQLGNNWVIMVKPHPHDTMLYQQIKSEKEVISDFKEMDLTQLLPSVDCLITDYSSVVFEYSLANPNGKMVFFCYDYDEYNKEVGIEEDFEKWAPGQIVTNEEELITAIKKESNQTFDSFNQMWNEYAQGNACEQLVKWVKKVYDN</sequence>
<evidence type="ECO:0000313" key="1">
    <source>
        <dbReference type="EMBL" id="GAA3014033.1"/>
    </source>
</evidence>
<gene>
    <name evidence="1" type="ORF">GCM10019998_07630</name>
</gene>
<evidence type="ECO:0000313" key="2">
    <source>
        <dbReference type="Proteomes" id="UP001501577"/>
    </source>
</evidence>
<dbReference type="InterPro" id="IPR007554">
    <property type="entry name" value="Glycerophosphate_synth"/>
</dbReference>
<dbReference type="InterPro" id="IPR043148">
    <property type="entry name" value="TagF_C"/>
</dbReference>
<dbReference type="RefSeq" id="WP_068708953.1">
    <property type="nucleotide sequence ID" value="NZ_BAAAXQ010000022.1"/>
</dbReference>
<protein>
    <submittedName>
        <fullName evidence="1">CDP-glycerol glycerophosphotransferase family protein</fullName>
    </submittedName>
</protein>
<dbReference type="Gene3D" id="3.40.50.12580">
    <property type="match status" value="1"/>
</dbReference>
<dbReference type="PANTHER" id="PTHR37316:SF1">
    <property type="entry name" value="TEICHOIC ACID GLYCEROL-PHOSPHATE PRIMASE"/>
    <property type="match status" value="1"/>
</dbReference>
<accession>A0ABN3Y4W9</accession>
<dbReference type="Pfam" id="PF04464">
    <property type="entry name" value="Glyphos_transf"/>
    <property type="match status" value="1"/>
</dbReference>
<dbReference type="InterPro" id="IPR051612">
    <property type="entry name" value="Teichoic_Acid_Biosynth"/>
</dbReference>
<dbReference type="PANTHER" id="PTHR37316">
    <property type="entry name" value="TEICHOIC ACID GLYCEROL-PHOSPHATE PRIMASE"/>
    <property type="match status" value="1"/>
</dbReference>
<comment type="caution">
    <text evidence="1">The sequence shown here is derived from an EMBL/GenBank/DDBJ whole genome shotgun (WGS) entry which is preliminary data.</text>
</comment>
<keyword evidence="2" id="KW-1185">Reference proteome</keyword>
<organism evidence="1 2">
    <name type="scientific">Tetragenococcus solitarius</name>
    <dbReference type="NCBI Taxonomy" id="71453"/>
    <lineage>
        <taxon>Bacteria</taxon>
        <taxon>Bacillati</taxon>
        <taxon>Bacillota</taxon>
        <taxon>Bacilli</taxon>
        <taxon>Lactobacillales</taxon>
        <taxon>Enterococcaceae</taxon>
        <taxon>Tetragenococcus</taxon>
    </lineage>
</organism>
<reference evidence="1 2" key="1">
    <citation type="journal article" date="2019" name="Int. J. Syst. Evol. Microbiol.">
        <title>The Global Catalogue of Microorganisms (GCM) 10K type strain sequencing project: providing services to taxonomists for standard genome sequencing and annotation.</title>
        <authorList>
            <consortium name="The Broad Institute Genomics Platform"/>
            <consortium name="The Broad Institute Genome Sequencing Center for Infectious Disease"/>
            <person name="Wu L."/>
            <person name="Ma J."/>
        </authorList>
    </citation>
    <scope>NUCLEOTIDE SEQUENCE [LARGE SCALE GENOMIC DNA]</scope>
    <source>
        <strain evidence="1 2">JCM 8736</strain>
    </source>
</reference>
<dbReference type="Proteomes" id="UP001501577">
    <property type="component" value="Unassembled WGS sequence"/>
</dbReference>
<dbReference type="EMBL" id="BAAAXQ010000022">
    <property type="protein sequence ID" value="GAA3014033.1"/>
    <property type="molecule type" value="Genomic_DNA"/>
</dbReference>
<name>A0ABN3Y4W9_9ENTE</name>